<feature type="transmembrane region" description="Helical" evidence="7">
    <location>
        <begin position="94"/>
        <end position="120"/>
    </location>
</feature>
<reference evidence="11" key="1">
    <citation type="submission" date="2023-06" db="EMBL/GenBank/DDBJ databases">
        <title>Genomic of Agaribacillus aureum.</title>
        <authorList>
            <person name="Wang G."/>
        </authorList>
    </citation>
    <scope>NUCLEOTIDE SEQUENCE</scope>
    <source>
        <strain evidence="11">BMA12</strain>
    </source>
</reference>
<protein>
    <submittedName>
        <fullName evidence="11">Nucleoside transporter C-terminal domain-containing protein</fullName>
    </submittedName>
</protein>
<feature type="transmembrane region" description="Helical" evidence="7">
    <location>
        <begin position="209"/>
        <end position="232"/>
    </location>
</feature>
<feature type="transmembrane region" description="Helical" evidence="7">
    <location>
        <begin position="380"/>
        <end position="401"/>
    </location>
</feature>
<feature type="domain" description="Nucleoside transporter/FeoB GTPase Gate" evidence="10">
    <location>
        <begin position="100"/>
        <end position="199"/>
    </location>
</feature>
<dbReference type="RefSeq" id="WP_346756749.1">
    <property type="nucleotide sequence ID" value="NZ_JAUJEB010000001.1"/>
</dbReference>
<dbReference type="Pfam" id="PF07670">
    <property type="entry name" value="Gate"/>
    <property type="match status" value="1"/>
</dbReference>
<comment type="caution">
    <text evidence="11">The sequence shown here is derived from an EMBL/GenBank/DDBJ whole genome shotgun (WGS) entry which is preliminary data.</text>
</comment>
<keyword evidence="3" id="KW-1003">Cell membrane</keyword>
<accession>A0ABT8L4R1</accession>
<feature type="transmembrane region" description="Helical" evidence="7">
    <location>
        <begin position="29"/>
        <end position="52"/>
    </location>
</feature>
<evidence type="ECO:0000256" key="4">
    <source>
        <dbReference type="ARBA" id="ARBA00022692"/>
    </source>
</evidence>
<evidence type="ECO:0000313" key="11">
    <source>
        <dbReference type="EMBL" id="MDN5211416.1"/>
    </source>
</evidence>
<dbReference type="InterPro" id="IPR008276">
    <property type="entry name" value="C_nuclsd_transpt"/>
</dbReference>
<feature type="domain" description="Concentrative nucleoside transporter N-terminal" evidence="8">
    <location>
        <begin position="8"/>
        <end position="81"/>
    </location>
</feature>
<comment type="similarity">
    <text evidence="2">Belongs to the concentrative nucleoside transporter (CNT) (TC 2.A.41) family.</text>
</comment>
<evidence type="ECO:0000256" key="6">
    <source>
        <dbReference type="ARBA" id="ARBA00023136"/>
    </source>
</evidence>
<dbReference type="PANTHER" id="PTHR10590">
    <property type="entry name" value="SODIUM/NUCLEOSIDE COTRANSPORTER"/>
    <property type="match status" value="1"/>
</dbReference>
<evidence type="ECO:0000259" key="9">
    <source>
        <dbReference type="Pfam" id="PF07662"/>
    </source>
</evidence>
<sequence>MDYLRGLLGIVVLLGVAYLFSTDKKRIDWKLVGIGVSLQIIFGLLVTQVPFVTRIFEAVSYGFVTFLGYARDGALFLFADLAKNSFEDQQARHSLGFIFAFQVLPTVIFFSAVSTGLYYLGILQKIVYGIAWIMARTMGLSGAESMSAAGNIFLGQTEAPLLVRPFVPKMTKSELMCLMTGGMATMAGAVLAAYVSLLGGENIDEQTKFAAYLLSASIMNAPGAIVVAKIIIPEAHPENIDSKLRVSKESIGVNFIDALSNGTTMGLKLAANIGAMLLAFIAIIYALNGFFVGVVGEYTGLNEYVISSTNGQFEGFSLQYMLGQVFRLFAFIMGVEWSETLRVGSLIGQKTVINEFIAYEDLSVMIDPTQTTNVLSGKPLIIATYVLCGFSNFSSIAIQIGGIGGMAPNQQSNLSKLGMKALLAATLACMLTATIAGAIAA</sequence>
<evidence type="ECO:0000259" key="8">
    <source>
        <dbReference type="Pfam" id="PF01773"/>
    </source>
</evidence>
<keyword evidence="12" id="KW-1185">Reference proteome</keyword>
<comment type="subcellular location">
    <subcellularLocation>
        <location evidence="1">Cell membrane</location>
        <topology evidence="1">Multi-pass membrane protein</topology>
    </subcellularLocation>
</comment>
<name>A0ABT8L4R1_9BACT</name>
<evidence type="ECO:0000256" key="3">
    <source>
        <dbReference type="ARBA" id="ARBA00022475"/>
    </source>
</evidence>
<dbReference type="Pfam" id="PF07662">
    <property type="entry name" value="Nucleos_tra2_C"/>
    <property type="match status" value="1"/>
</dbReference>
<gene>
    <name evidence="11" type="ORF">QQ020_05120</name>
</gene>
<dbReference type="InterPro" id="IPR011642">
    <property type="entry name" value="Gate_dom"/>
</dbReference>
<feature type="domain" description="Concentrative nucleoside transporter C-terminal" evidence="9">
    <location>
        <begin position="212"/>
        <end position="437"/>
    </location>
</feature>
<dbReference type="InterPro" id="IPR011657">
    <property type="entry name" value="CNT_C_dom"/>
</dbReference>
<feature type="transmembrane region" description="Helical" evidence="7">
    <location>
        <begin position="175"/>
        <end position="197"/>
    </location>
</feature>
<proteinExistence type="inferred from homology"/>
<evidence type="ECO:0000259" key="10">
    <source>
        <dbReference type="Pfam" id="PF07670"/>
    </source>
</evidence>
<keyword evidence="5 7" id="KW-1133">Transmembrane helix</keyword>
<keyword evidence="4 7" id="KW-0812">Transmembrane</keyword>
<organism evidence="11 12">
    <name type="scientific">Agaribacillus aureus</name>
    <dbReference type="NCBI Taxonomy" id="3051825"/>
    <lineage>
        <taxon>Bacteria</taxon>
        <taxon>Pseudomonadati</taxon>
        <taxon>Bacteroidota</taxon>
        <taxon>Cytophagia</taxon>
        <taxon>Cytophagales</taxon>
        <taxon>Splendidivirgaceae</taxon>
        <taxon>Agaribacillus</taxon>
    </lineage>
</organism>
<evidence type="ECO:0000256" key="7">
    <source>
        <dbReference type="SAM" id="Phobius"/>
    </source>
</evidence>
<feature type="transmembrane region" description="Helical" evidence="7">
    <location>
        <begin position="126"/>
        <end position="154"/>
    </location>
</feature>
<evidence type="ECO:0000256" key="1">
    <source>
        <dbReference type="ARBA" id="ARBA00004651"/>
    </source>
</evidence>
<dbReference type="Pfam" id="PF01773">
    <property type="entry name" value="Nucleos_tra2_N"/>
    <property type="match status" value="1"/>
</dbReference>
<feature type="transmembrane region" description="Helical" evidence="7">
    <location>
        <begin position="6"/>
        <end position="22"/>
    </location>
</feature>
<keyword evidence="6 7" id="KW-0472">Membrane</keyword>
<feature type="transmembrane region" description="Helical" evidence="7">
    <location>
        <begin position="421"/>
        <end position="440"/>
    </location>
</feature>
<evidence type="ECO:0000256" key="5">
    <source>
        <dbReference type="ARBA" id="ARBA00022989"/>
    </source>
</evidence>
<dbReference type="InterPro" id="IPR002668">
    <property type="entry name" value="CNT_N_dom"/>
</dbReference>
<dbReference type="PANTHER" id="PTHR10590:SF4">
    <property type="entry name" value="SOLUTE CARRIER FAMILY 28 MEMBER 3"/>
    <property type="match status" value="1"/>
</dbReference>
<evidence type="ECO:0000313" key="12">
    <source>
        <dbReference type="Proteomes" id="UP001172083"/>
    </source>
</evidence>
<evidence type="ECO:0000256" key="2">
    <source>
        <dbReference type="ARBA" id="ARBA00009033"/>
    </source>
</evidence>
<dbReference type="EMBL" id="JAUJEB010000001">
    <property type="protein sequence ID" value="MDN5211416.1"/>
    <property type="molecule type" value="Genomic_DNA"/>
</dbReference>
<feature type="transmembrane region" description="Helical" evidence="7">
    <location>
        <begin position="275"/>
        <end position="296"/>
    </location>
</feature>
<dbReference type="Proteomes" id="UP001172083">
    <property type="component" value="Unassembled WGS sequence"/>
</dbReference>